<feature type="region of interest" description="Disordered" evidence="1">
    <location>
        <begin position="42"/>
        <end position="117"/>
    </location>
</feature>
<sequence>MTMRMREGRVPLDGDDYDTISQVTLHEARIEVRDVMLQYTKCADPTEREARKERPKGTPEKPTASQRLGPINQDDTAGSDQNISAQKDISRERIPATSRLVERPSPSSQPRVPASLS</sequence>
<organism evidence="2 3">
    <name type="scientific">Brassica cretica</name>
    <name type="common">Mustard</name>
    <dbReference type="NCBI Taxonomy" id="69181"/>
    <lineage>
        <taxon>Eukaryota</taxon>
        <taxon>Viridiplantae</taxon>
        <taxon>Streptophyta</taxon>
        <taxon>Embryophyta</taxon>
        <taxon>Tracheophyta</taxon>
        <taxon>Spermatophyta</taxon>
        <taxon>Magnoliopsida</taxon>
        <taxon>eudicotyledons</taxon>
        <taxon>Gunneridae</taxon>
        <taxon>Pentapetalae</taxon>
        <taxon>rosids</taxon>
        <taxon>malvids</taxon>
        <taxon>Brassicales</taxon>
        <taxon>Brassicaceae</taxon>
        <taxon>Brassiceae</taxon>
        <taxon>Brassica</taxon>
    </lineage>
</organism>
<accession>A0ABQ7BGC9</accession>
<gene>
    <name evidence="2" type="ORF">DY000_02039072</name>
</gene>
<name>A0ABQ7BGC9_BRACR</name>
<feature type="compositionally biased region" description="Polar residues" evidence="1">
    <location>
        <begin position="73"/>
        <end position="87"/>
    </location>
</feature>
<evidence type="ECO:0000313" key="3">
    <source>
        <dbReference type="Proteomes" id="UP000266723"/>
    </source>
</evidence>
<protein>
    <recommendedName>
        <fullName evidence="4">NET domain-containing protein</fullName>
    </recommendedName>
</protein>
<feature type="compositionally biased region" description="Basic and acidic residues" evidence="1">
    <location>
        <begin position="44"/>
        <end position="59"/>
    </location>
</feature>
<reference evidence="2 3" key="1">
    <citation type="journal article" date="2020" name="BMC Genomics">
        <title>Intraspecific diversification of the crop wild relative Brassica cretica Lam. using demographic model selection.</title>
        <authorList>
            <person name="Kioukis A."/>
            <person name="Michalopoulou V.A."/>
            <person name="Briers L."/>
            <person name="Pirintsos S."/>
            <person name="Studholme D.J."/>
            <person name="Pavlidis P."/>
            <person name="Sarris P.F."/>
        </authorList>
    </citation>
    <scope>NUCLEOTIDE SEQUENCE [LARGE SCALE GENOMIC DNA]</scope>
    <source>
        <strain evidence="3">cv. PFS-1207/04</strain>
    </source>
</reference>
<dbReference type="EMBL" id="QGKV02001507">
    <property type="protein sequence ID" value="KAF3531274.1"/>
    <property type="molecule type" value="Genomic_DNA"/>
</dbReference>
<evidence type="ECO:0000256" key="1">
    <source>
        <dbReference type="SAM" id="MobiDB-lite"/>
    </source>
</evidence>
<proteinExistence type="predicted"/>
<keyword evidence="3" id="KW-1185">Reference proteome</keyword>
<feature type="compositionally biased region" description="Polar residues" evidence="1">
    <location>
        <begin position="105"/>
        <end position="117"/>
    </location>
</feature>
<dbReference type="Proteomes" id="UP000266723">
    <property type="component" value="Unassembled WGS sequence"/>
</dbReference>
<evidence type="ECO:0008006" key="4">
    <source>
        <dbReference type="Google" id="ProtNLM"/>
    </source>
</evidence>
<evidence type="ECO:0000313" key="2">
    <source>
        <dbReference type="EMBL" id="KAF3531274.1"/>
    </source>
</evidence>
<comment type="caution">
    <text evidence="2">The sequence shown here is derived from an EMBL/GenBank/DDBJ whole genome shotgun (WGS) entry which is preliminary data.</text>
</comment>